<evidence type="ECO:0000313" key="1">
    <source>
        <dbReference type="EMBL" id="KAJ7719049.1"/>
    </source>
</evidence>
<sequence length="570" mass="62920">MIWGGCQDLFGSPKVSPGAAKEGGLLNRIILLESLIPKWDPRKATPEAPAPEIEDTEELATFVGSTRIRSLADGFRIFTKDKAIPDIPEVVQGYPMVPVVAGVTTAFVIAGAVESGGTSDAKAGVGILLQRAPELGSAIRIPKDLPQSVQSAEILGALLSVKQTPTEAPLRVVSRKNNILRSMTKKLPAWEDKGWIETPNAEGLQALAAALRGRTAETKLAVVTSSIEVEEAHRPARTGTGKQDTDQIDLRIADHLQLRGAKLSTLTQGLAYRGIKALKERVHRKATDENVLNTQSAVKALFKKVLRTQTTPVPPAQNEYSLPSLALQIVFSTIPVLRGHDYEPNQVWSGVGSIRNKDISRQIRNFMWKTLHGAHRIGKFWEHIPEMGDRATCQHCGVTESMEHILTECNRPGRAEIWALAEALWLKKYTTWPAVSFGGLMGAALAAFQGDNGKESPSTARLYRILMTESIYIKQWRGKTSTEIHNRWVALMNERLEIDRNLTNHMRFGKQHALPPSLVLETWKGTLFNEDKMPPQWLREPEVVGDEVEIDNGGKSHTVADCFSGEVNRY</sequence>
<keyword evidence="2" id="KW-1185">Reference proteome</keyword>
<dbReference type="Proteomes" id="UP001215598">
    <property type="component" value="Unassembled WGS sequence"/>
</dbReference>
<proteinExistence type="predicted"/>
<dbReference type="InterPro" id="IPR036397">
    <property type="entry name" value="RNaseH_sf"/>
</dbReference>
<name>A0AAD7HF71_9AGAR</name>
<reference evidence="1" key="1">
    <citation type="submission" date="2023-03" db="EMBL/GenBank/DDBJ databases">
        <title>Massive genome expansion in bonnet fungi (Mycena s.s.) driven by repeated elements and novel gene families across ecological guilds.</title>
        <authorList>
            <consortium name="Lawrence Berkeley National Laboratory"/>
            <person name="Harder C.B."/>
            <person name="Miyauchi S."/>
            <person name="Viragh M."/>
            <person name="Kuo A."/>
            <person name="Thoen E."/>
            <person name="Andreopoulos B."/>
            <person name="Lu D."/>
            <person name="Skrede I."/>
            <person name="Drula E."/>
            <person name="Henrissat B."/>
            <person name="Morin E."/>
            <person name="Kohler A."/>
            <person name="Barry K."/>
            <person name="LaButti K."/>
            <person name="Morin E."/>
            <person name="Salamov A."/>
            <person name="Lipzen A."/>
            <person name="Mereny Z."/>
            <person name="Hegedus B."/>
            <person name="Baldrian P."/>
            <person name="Stursova M."/>
            <person name="Weitz H."/>
            <person name="Taylor A."/>
            <person name="Grigoriev I.V."/>
            <person name="Nagy L.G."/>
            <person name="Martin F."/>
            <person name="Kauserud H."/>
        </authorList>
    </citation>
    <scope>NUCLEOTIDE SEQUENCE</scope>
    <source>
        <strain evidence="1">CBHHK182m</strain>
    </source>
</reference>
<evidence type="ECO:0000313" key="2">
    <source>
        <dbReference type="Proteomes" id="UP001215598"/>
    </source>
</evidence>
<gene>
    <name evidence="1" type="ORF">B0H16DRAFT_1796039</name>
</gene>
<organism evidence="1 2">
    <name type="scientific">Mycena metata</name>
    <dbReference type="NCBI Taxonomy" id="1033252"/>
    <lineage>
        <taxon>Eukaryota</taxon>
        <taxon>Fungi</taxon>
        <taxon>Dikarya</taxon>
        <taxon>Basidiomycota</taxon>
        <taxon>Agaricomycotina</taxon>
        <taxon>Agaricomycetes</taxon>
        <taxon>Agaricomycetidae</taxon>
        <taxon>Agaricales</taxon>
        <taxon>Marasmiineae</taxon>
        <taxon>Mycenaceae</taxon>
        <taxon>Mycena</taxon>
    </lineage>
</organism>
<dbReference type="AlphaFoldDB" id="A0AAD7HF71"/>
<accession>A0AAD7HF71</accession>
<comment type="caution">
    <text evidence="1">The sequence shown here is derived from an EMBL/GenBank/DDBJ whole genome shotgun (WGS) entry which is preliminary data.</text>
</comment>
<protein>
    <recommendedName>
        <fullName evidence="3">Reverse transcriptase zinc-binding domain-containing protein</fullName>
    </recommendedName>
</protein>
<dbReference type="EMBL" id="JARKIB010000257">
    <property type="protein sequence ID" value="KAJ7719049.1"/>
    <property type="molecule type" value="Genomic_DNA"/>
</dbReference>
<evidence type="ECO:0008006" key="3">
    <source>
        <dbReference type="Google" id="ProtNLM"/>
    </source>
</evidence>
<dbReference type="GO" id="GO:0003676">
    <property type="term" value="F:nucleic acid binding"/>
    <property type="evidence" value="ECO:0007669"/>
    <property type="project" value="InterPro"/>
</dbReference>
<dbReference type="Gene3D" id="3.30.420.10">
    <property type="entry name" value="Ribonuclease H-like superfamily/Ribonuclease H"/>
    <property type="match status" value="1"/>
</dbReference>